<dbReference type="InterPro" id="IPR031632">
    <property type="entry name" value="SVIP"/>
</dbReference>
<feature type="compositionally biased region" description="Basic and acidic residues" evidence="4">
    <location>
        <begin position="56"/>
        <end position="67"/>
    </location>
</feature>
<dbReference type="HOGENOM" id="CLU_133420_0_0_1"/>
<dbReference type="AlphaFoldDB" id="A0A0A1SU08"/>
<evidence type="ECO:0000256" key="1">
    <source>
        <dbReference type="ARBA" id="ARBA00022707"/>
    </source>
</evidence>
<protein>
    <submittedName>
        <fullName evidence="5">Uncharacterized protein</fullName>
    </submittedName>
</protein>
<evidence type="ECO:0000256" key="3">
    <source>
        <dbReference type="ARBA" id="ARBA00023288"/>
    </source>
</evidence>
<dbReference type="Pfam" id="PF15811">
    <property type="entry name" value="SVIP"/>
    <property type="match status" value="1"/>
</dbReference>
<dbReference type="EMBL" id="CDHN01000002">
    <property type="protein sequence ID" value="CEJ86002.1"/>
    <property type="molecule type" value="Genomic_DNA"/>
</dbReference>
<evidence type="ECO:0000256" key="4">
    <source>
        <dbReference type="SAM" id="MobiDB-lite"/>
    </source>
</evidence>
<dbReference type="Proteomes" id="UP000039046">
    <property type="component" value="Unassembled WGS sequence"/>
</dbReference>
<reference evidence="5 6" key="1">
    <citation type="journal article" date="2015" name="Genome Announc.">
        <title>Draft Genome Sequence and Gene Annotation of the Entomopathogenic Fungus Verticillium hemipterigenum.</title>
        <authorList>
            <person name="Horn F."/>
            <person name="Habel A."/>
            <person name="Scharf D.H."/>
            <person name="Dworschak J."/>
            <person name="Brakhage A.A."/>
            <person name="Guthke R."/>
            <person name="Hertweck C."/>
            <person name="Linde J."/>
        </authorList>
    </citation>
    <scope>NUCLEOTIDE SEQUENCE [LARGE SCALE GENOMIC DNA]</scope>
</reference>
<dbReference type="OrthoDB" id="5415072at2759"/>
<keyword evidence="3" id="KW-0449">Lipoprotein</keyword>
<accession>A0A0A1SU08</accession>
<organism evidence="5 6">
    <name type="scientific">[Torrubiella] hemipterigena</name>
    <dbReference type="NCBI Taxonomy" id="1531966"/>
    <lineage>
        <taxon>Eukaryota</taxon>
        <taxon>Fungi</taxon>
        <taxon>Dikarya</taxon>
        <taxon>Ascomycota</taxon>
        <taxon>Pezizomycotina</taxon>
        <taxon>Sordariomycetes</taxon>
        <taxon>Hypocreomycetidae</taxon>
        <taxon>Hypocreales</taxon>
        <taxon>Clavicipitaceae</taxon>
        <taxon>Clavicipitaceae incertae sedis</taxon>
        <taxon>'Torrubiella' clade</taxon>
    </lineage>
</organism>
<evidence type="ECO:0000256" key="2">
    <source>
        <dbReference type="ARBA" id="ARBA00023139"/>
    </source>
</evidence>
<name>A0A0A1SU08_9HYPO</name>
<feature type="compositionally biased region" description="Basic and acidic residues" evidence="4">
    <location>
        <begin position="98"/>
        <end position="111"/>
    </location>
</feature>
<proteinExistence type="predicted"/>
<evidence type="ECO:0000313" key="5">
    <source>
        <dbReference type="EMBL" id="CEJ86002.1"/>
    </source>
</evidence>
<evidence type="ECO:0000313" key="6">
    <source>
        <dbReference type="Proteomes" id="UP000039046"/>
    </source>
</evidence>
<keyword evidence="2" id="KW-0564">Palmitate</keyword>
<gene>
    <name evidence="5" type="ORF">VHEMI03981</name>
</gene>
<keyword evidence="6" id="KW-1185">Reference proteome</keyword>
<feature type="region of interest" description="Disordered" evidence="4">
    <location>
        <begin position="1"/>
        <end position="120"/>
    </location>
</feature>
<keyword evidence="1" id="KW-0519">Myristate</keyword>
<sequence length="120" mass="12710">MGNICGKTESDNFSQPGRVVGSRPAQASTAPVPKTVKVGGPARTLGERSVTASEPGDARRRAAEAAEARAQAANKKGGKLQQQLAAQKKQTRSGTLREASKQEVQARRADENAADIRNWD</sequence>
<feature type="compositionally biased region" description="Low complexity" evidence="4">
    <location>
        <begin position="68"/>
        <end position="88"/>
    </location>
</feature>